<keyword evidence="2" id="KW-0028">Amino-acid biosynthesis</keyword>
<comment type="pathway">
    <text evidence="2">Amino-acid biosynthesis; L-methionine biosynthesis via de novo pathway; O-acetyl-L-homoserine from L-homoserine: step 1/1.</text>
</comment>
<dbReference type="EC" id="2.3.1.31" evidence="2"/>
<dbReference type="GO" id="GO:0009092">
    <property type="term" value="P:homoserine metabolic process"/>
    <property type="evidence" value="ECO:0007669"/>
    <property type="project" value="TreeGrafter"/>
</dbReference>
<dbReference type="UniPathway" id="UPA00051">
    <property type="reaction ID" value="UER00074"/>
</dbReference>
<dbReference type="RefSeq" id="WP_163298007.1">
    <property type="nucleotide sequence ID" value="NZ_JAAGRR010000021.1"/>
</dbReference>
<dbReference type="NCBIfam" id="NF001209">
    <property type="entry name" value="PRK00175.1"/>
    <property type="match status" value="1"/>
</dbReference>
<dbReference type="GO" id="GO:0005737">
    <property type="term" value="C:cytoplasm"/>
    <property type="evidence" value="ECO:0007669"/>
    <property type="project" value="UniProtKB-SubCell"/>
</dbReference>
<dbReference type="GO" id="GO:0009086">
    <property type="term" value="P:methionine biosynthetic process"/>
    <property type="evidence" value="ECO:0007669"/>
    <property type="project" value="UniProtKB-UniRule"/>
</dbReference>
<feature type="active site" evidence="2 3">
    <location>
        <position position="332"/>
    </location>
</feature>
<dbReference type="HAMAP" id="MF_00296">
    <property type="entry name" value="MetX_acyltransf"/>
    <property type="match status" value="1"/>
</dbReference>
<feature type="binding site" evidence="2">
    <location>
        <position position="242"/>
    </location>
    <ligand>
        <name>substrate</name>
    </ligand>
</feature>
<dbReference type="Gene3D" id="3.40.50.1820">
    <property type="entry name" value="alpha/beta hydrolase"/>
    <property type="match status" value="1"/>
</dbReference>
<comment type="caution">
    <text evidence="2">Lacks conserved residue(s) required for the propagation of feature annotation.</text>
</comment>
<keyword evidence="1 2" id="KW-0808">Transferase</keyword>
<evidence type="ECO:0000256" key="2">
    <source>
        <dbReference type="HAMAP-Rule" id="MF_00296"/>
    </source>
</evidence>
<evidence type="ECO:0000313" key="5">
    <source>
        <dbReference type="EMBL" id="NDY41853.1"/>
    </source>
</evidence>
<evidence type="ECO:0000313" key="6">
    <source>
        <dbReference type="Proteomes" id="UP000469346"/>
    </source>
</evidence>
<comment type="function">
    <text evidence="2">Transfers an acetyl group from acetyl-CoA to L-homoserine, forming acetyl-L-homoserine.</text>
</comment>
<comment type="subunit">
    <text evidence="2">Homodimer.</text>
</comment>
<dbReference type="InterPro" id="IPR029058">
    <property type="entry name" value="AB_hydrolase_fold"/>
</dbReference>
<feature type="active site" description="Nucleophile" evidence="2 3">
    <location>
        <position position="173"/>
    </location>
</feature>
<keyword evidence="2" id="KW-0963">Cytoplasm</keyword>
<evidence type="ECO:0000259" key="4">
    <source>
        <dbReference type="Pfam" id="PF00561"/>
    </source>
</evidence>
<dbReference type="NCBIfam" id="TIGR01392">
    <property type="entry name" value="homoserO_Ac_trn"/>
    <property type="match status" value="1"/>
</dbReference>
<dbReference type="SUPFAM" id="SSF53474">
    <property type="entry name" value="alpha/beta-Hydrolases"/>
    <property type="match status" value="1"/>
</dbReference>
<dbReference type="GO" id="GO:0004414">
    <property type="term" value="F:homoserine O-acetyltransferase activity"/>
    <property type="evidence" value="ECO:0007669"/>
    <property type="project" value="UniProtKB-UniRule"/>
</dbReference>
<dbReference type="EMBL" id="JAAGRR010000021">
    <property type="protein sequence ID" value="NDY41853.1"/>
    <property type="molecule type" value="Genomic_DNA"/>
</dbReference>
<dbReference type="PANTHER" id="PTHR32268:SF11">
    <property type="entry name" value="HOMOSERINE O-ACETYLTRANSFERASE"/>
    <property type="match status" value="1"/>
</dbReference>
<gene>
    <name evidence="2" type="primary">metXA</name>
    <name evidence="5" type="ORF">G3N55_03165</name>
</gene>
<comment type="catalytic activity">
    <reaction evidence="2">
        <text>L-homoserine + acetyl-CoA = O-acetyl-L-homoserine + CoA</text>
        <dbReference type="Rhea" id="RHEA:13701"/>
        <dbReference type="ChEBI" id="CHEBI:57287"/>
        <dbReference type="ChEBI" id="CHEBI:57288"/>
        <dbReference type="ChEBI" id="CHEBI:57476"/>
        <dbReference type="ChEBI" id="CHEBI:57716"/>
        <dbReference type="EC" id="2.3.1.31"/>
    </reaction>
</comment>
<keyword evidence="6" id="KW-1185">Reference proteome</keyword>
<proteinExistence type="inferred from homology"/>
<comment type="similarity">
    <text evidence="2">Belongs to the AB hydrolase superfamily. MetX family.</text>
</comment>
<evidence type="ECO:0000256" key="1">
    <source>
        <dbReference type="ARBA" id="ARBA00022679"/>
    </source>
</evidence>
<dbReference type="PIRSF" id="PIRSF000443">
    <property type="entry name" value="Homoser_Ac_trans"/>
    <property type="match status" value="1"/>
</dbReference>
<keyword evidence="2 5" id="KW-0012">Acyltransferase</keyword>
<dbReference type="PANTHER" id="PTHR32268">
    <property type="entry name" value="HOMOSERINE O-ACETYLTRANSFERASE"/>
    <property type="match status" value="1"/>
</dbReference>
<feature type="binding site" evidence="2">
    <location>
        <position position="366"/>
    </location>
    <ligand>
        <name>substrate</name>
    </ligand>
</feature>
<name>A0A6N9TP34_DISTH</name>
<dbReference type="Gene3D" id="1.10.1740.110">
    <property type="match status" value="1"/>
</dbReference>
<feature type="active site" evidence="2 3">
    <location>
        <position position="365"/>
    </location>
</feature>
<dbReference type="AlphaFoldDB" id="A0A6N9TP34"/>
<keyword evidence="2" id="KW-0486">Methionine biosynthesis</keyword>
<dbReference type="Pfam" id="PF00561">
    <property type="entry name" value="Abhydrolase_1"/>
    <property type="match status" value="1"/>
</dbReference>
<dbReference type="InterPro" id="IPR008220">
    <property type="entry name" value="HAT_MetX-like"/>
</dbReference>
<dbReference type="InterPro" id="IPR000073">
    <property type="entry name" value="AB_hydrolase_1"/>
</dbReference>
<protein>
    <recommendedName>
        <fullName evidence="2">Homoserine O-acetyltransferase</fullName>
        <shortName evidence="2">HAT</shortName>
        <ecNumber evidence="2">2.3.1.31</ecNumber>
    </recommendedName>
    <alternativeName>
        <fullName evidence="2">Homoserine transacetylase</fullName>
        <shortName evidence="2">HTA</shortName>
    </alternativeName>
</protein>
<comment type="caution">
    <text evidence="5">The sequence shown here is derived from an EMBL/GenBank/DDBJ whole genome shotgun (WGS) entry which is preliminary data.</text>
</comment>
<sequence>MTTGASPRLAAAATAVAPGGSVGRVRTRTETFDTPAAPFRLECGARLNPVTVAYETYGRLAPGRRNAVLVCHALSGDAHAAGFHRGVPGERPGWWDLMIGPGKPLDTRRYFVICSNFLGGCAGTTGPASIDPATGRPYGPDFPAYTIGDQVELQARLLDRLGIPRLLAVIGGSMGGMQALEWAVRHPARVAGAVALATAPRLSPQAIAFHEVARQAIFRDPGWRGGRYEAADPPRAGLALARMIGHITYLSEEAMVRKFARRGGGTAGTGGFEVERYLHHQGRRFVDRFDANTFVHITRAMDRFDLAAGRGSLEAAFRRAACRFLVVSFSSDWLFPAALSEEMVRAMRLAGREVSYCEIRTHQGHDAFLLPGHRMGDLVAGFLDRLDREAT</sequence>
<feature type="domain" description="AB hydrolase-1" evidence="4">
    <location>
        <begin position="67"/>
        <end position="369"/>
    </location>
</feature>
<evidence type="ECO:0000256" key="3">
    <source>
        <dbReference type="PIRSR" id="PIRSR000443-1"/>
    </source>
</evidence>
<reference evidence="5 6" key="1">
    <citation type="submission" date="2020-02" db="EMBL/GenBank/DDBJ databases">
        <title>Comparative genomics of sulfur disproportionating microorganisms.</title>
        <authorList>
            <person name="Ward L.M."/>
            <person name="Bertran E."/>
            <person name="Johnston D.T."/>
        </authorList>
    </citation>
    <scope>NUCLEOTIDE SEQUENCE [LARGE SCALE GENOMIC DNA]</scope>
    <source>
        <strain evidence="5 6">DSM 100025</strain>
    </source>
</reference>
<dbReference type="Proteomes" id="UP000469346">
    <property type="component" value="Unassembled WGS sequence"/>
</dbReference>
<organism evidence="5 6">
    <name type="scientific">Dissulfurirhabdus thermomarina</name>
    <dbReference type="NCBI Taxonomy" id="1765737"/>
    <lineage>
        <taxon>Bacteria</taxon>
        <taxon>Deltaproteobacteria</taxon>
        <taxon>Dissulfurirhabdaceae</taxon>
        <taxon>Dissulfurirhabdus</taxon>
    </lineage>
</organism>
<accession>A0A6N9TP34</accession>
<comment type="subcellular location">
    <subcellularLocation>
        <location evidence="2">Cytoplasm</location>
    </subcellularLocation>
</comment>